<evidence type="ECO:0000313" key="3">
    <source>
        <dbReference type="EMBL" id="RUO75375.1"/>
    </source>
</evidence>
<dbReference type="AlphaFoldDB" id="A0A432ZBQ5"/>
<comment type="caution">
    <text evidence="3">The sequence shown here is derived from an EMBL/GenBank/DDBJ whole genome shotgun (WGS) entry which is preliminary data.</text>
</comment>
<protein>
    <submittedName>
        <fullName evidence="3">Sigma factor SigB regulation protein RsbQ</fullName>
    </submittedName>
</protein>
<reference evidence="3 4" key="1">
    <citation type="journal article" date="2011" name="Front. Microbiol.">
        <title>Genomic signatures of strain selection and enhancement in Bacillus atrophaeus var. globigii, a historical biowarfare simulant.</title>
        <authorList>
            <person name="Gibbons H.S."/>
            <person name="Broomall S.M."/>
            <person name="McNew L.A."/>
            <person name="Daligault H."/>
            <person name="Chapman C."/>
            <person name="Bruce D."/>
            <person name="Karavis M."/>
            <person name="Krepps M."/>
            <person name="McGregor P.A."/>
            <person name="Hong C."/>
            <person name="Park K.H."/>
            <person name="Akmal A."/>
            <person name="Feldman A."/>
            <person name="Lin J.S."/>
            <person name="Chang W.E."/>
            <person name="Higgs B.W."/>
            <person name="Demirev P."/>
            <person name="Lindquist J."/>
            <person name="Liem A."/>
            <person name="Fochler E."/>
            <person name="Read T.D."/>
            <person name="Tapia R."/>
            <person name="Johnson S."/>
            <person name="Bishop-Lilly K.A."/>
            <person name="Detter C."/>
            <person name="Han C."/>
            <person name="Sozhamannan S."/>
            <person name="Rosenzweig C.N."/>
            <person name="Skowronski E.W."/>
        </authorList>
    </citation>
    <scope>NUCLEOTIDE SEQUENCE [LARGE SCALE GENOMIC DNA]</scope>
    <source>
        <strain evidence="3 4">CL-SP19</strain>
    </source>
</reference>
<evidence type="ECO:0000313" key="4">
    <source>
        <dbReference type="Proteomes" id="UP000287908"/>
    </source>
</evidence>
<name>A0A432ZBQ5_9GAMM</name>
<comment type="similarity">
    <text evidence="1">Belongs to the AB hydrolase superfamily.</text>
</comment>
<sequence length="274" mass="30419">MFAPEHIIDRNNVYIMGSGNKVIMMAHGFGCNQTMWRFLIPELPDDYKLVLFDYVGSGAASMAEYSTSKYSSLEGYAQDIVDICKVLDLQNVSFIGHSVSGTIGLLAARAVPDRINALIMICPSPCFLNIDQGYQGGFEKHDLSELIELMDKNYIGWAEYLAPLVTGITERHPVTNELTESFCTTNPISAKNFAKATFFSDHRTILPENTHPVLLLQSDNDALASLSVGQYMEKNTPNSELQVIKGKGHCLHMTHPQDVALHIKRFLEVKCAGE</sequence>
<accession>A0A432ZBQ5</accession>
<organism evidence="3 4">
    <name type="scientific">Idiomarina seosinensis</name>
    <dbReference type="NCBI Taxonomy" id="281739"/>
    <lineage>
        <taxon>Bacteria</taxon>
        <taxon>Pseudomonadati</taxon>
        <taxon>Pseudomonadota</taxon>
        <taxon>Gammaproteobacteria</taxon>
        <taxon>Alteromonadales</taxon>
        <taxon>Idiomarinaceae</taxon>
        <taxon>Idiomarina</taxon>
    </lineage>
</organism>
<feature type="domain" description="AB hydrolase-1" evidence="2">
    <location>
        <begin position="22"/>
        <end position="256"/>
    </location>
</feature>
<dbReference type="Proteomes" id="UP000287908">
    <property type="component" value="Unassembled WGS sequence"/>
</dbReference>
<evidence type="ECO:0000259" key="2">
    <source>
        <dbReference type="Pfam" id="PF00561"/>
    </source>
</evidence>
<dbReference type="InterPro" id="IPR029058">
    <property type="entry name" value="AB_hydrolase_fold"/>
</dbReference>
<dbReference type="PRINTS" id="PR00412">
    <property type="entry name" value="EPOXHYDRLASE"/>
</dbReference>
<dbReference type="EMBL" id="PIQF01000003">
    <property type="protein sequence ID" value="RUO75375.1"/>
    <property type="molecule type" value="Genomic_DNA"/>
</dbReference>
<dbReference type="GO" id="GO:0003824">
    <property type="term" value="F:catalytic activity"/>
    <property type="evidence" value="ECO:0007669"/>
    <property type="project" value="InterPro"/>
</dbReference>
<dbReference type="Gene3D" id="3.40.50.1820">
    <property type="entry name" value="alpha/beta hydrolase"/>
    <property type="match status" value="1"/>
</dbReference>
<keyword evidence="4" id="KW-1185">Reference proteome</keyword>
<gene>
    <name evidence="3" type="ORF">CWI81_10405</name>
</gene>
<proteinExistence type="inferred from homology"/>
<dbReference type="InterPro" id="IPR000073">
    <property type="entry name" value="AB_hydrolase_1"/>
</dbReference>
<dbReference type="OrthoDB" id="8680283at2"/>
<dbReference type="PRINTS" id="PR00111">
    <property type="entry name" value="ABHYDROLASE"/>
</dbReference>
<dbReference type="PANTHER" id="PTHR43039">
    <property type="entry name" value="ESTERASE-RELATED"/>
    <property type="match status" value="1"/>
</dbReference>
<dbReference type="Pfam" id="PF00561">
    <property type="entry name" value="Abhydrolase_1"/>
    <property type="match status" value="1"/>
</dbReference>
<evidence type="ECO:0000256" key="1">
    <source>
        <dbReference type="ARBA" id="ARBA00008645"/>
    </source>
</evidence>
<dbReference type="SUPFAM" id="SSF53474">
    <property type="entry name" value="alpha/beta-Hydrolases"/>
    <property type="match status" value="1"/>
</dbReference>
<dbReference type="InterPro" id="IPR000639">
    <property type="entry name" value="Epox_hydrolase-like"/>
</dbReference>
<dbReference type="RefSeq" id="WP_126785248.1">
    <property type="nucleotide sequence ID" value="NZ_PIQF01000003.1"/>
</dbReference>